<protein>
    <submittedName>
        <fullName evidence="2">Oidioi.mRNA.OKI2018_I69.chr2.g4173.t1.cds</fullName>
    </submittedName>
</protein>
<keyword evidence="3" id="KW-1185">Reference proteome</keyword>
<feature type="chain" id="PRO_5046176911" evidence="1">
    <location>
        <begin position="17"/>
        <end position="142"/>
    </location>
</feature>
<dbReference type="EMBL" id="OU015567">
    <property type="protein sequence ID" value="CAG5109658.1"/>
    <property type="molecule type" value="Genomic_DNA"/>
</dbReference>
<evidence type="ECO:0000256" key="1">
    <source>
        <dbReference type="SAM" id="SignalP"/>
    </source>
</evidence>
<accession>A0ABN7SZZ1</accession>
<keyword evidence="1" id="KW-0732">Signal</keyword>
<dbReference type="Proteomes" id="UP001158576">
    <property type="component" value="Chromosome 2"/>
</dbReference>
<gene>
    <name evidence="2" type="ORF">OKIOD_LOCUS12938</name>
</gene>
<name>A0ABN7SZZ1_OIKDI</name>
<sequence length="142" mass="15777">MAKIAIILALLSGILGSPHSRGRTVCDRKKSEIIRGIKRKDKETLSNFKINEIGEPERICGDGYELTKDVFFCLDVCLLKTGDTCSKEVEAGVDLCGRDRDGNELECAGDDFRPDLPFTCQPMVLYDGSIFDSSFSSVYFSY</sequence>
<feature type="signal peptide" evidence="1">
    <location>
        <begin position="1"/>
        <end position="16"/>
    </location>
</feature>
<evidence type="ECO:0000313" key="2">
    <source>
        <dbReference type="EMBL" id="CAG5109658.1"/>
    </source>
</evidence>
<organism evidence="2 3">
    <name type="scientific">Oikopleura dioica</name>
    <name type="common">Tunicate</name>
    <dbReference type="NCBI Taxonomy" id="34765"/>
    <lineage>
        <taxon>Eukaryota</taxon>
        <taxon>Metazoa</taxon>
        <taxon>Chordata</taxon>
        <taxon>Tunicata</taxon>
        <taxon>Appendicularia</taxon>
        <taxon>Copelata</taxon>
        <taxon>Oikopleuridae</taxon>
        <taxon>Oikopleura</taxon>
    </lineage>
</organism>
<proteinExistence type="predicted"/>
<evidence type="ECO:0000313" key="3">
    <source>
        <dbReference type="Proteomes" id="UP001158576"/>
    </source>
</evidence>
<reference evidence="2 3" key="1">
    <citation type="submission" date="2021-04" db="EMBL/GenBank/DDBJ databases">
        <authorList>
            <person name="Bliznina A."/>
        </authorList>
    </citation>
    <scope>NUCLEOTIDE SEQUENCE [LARGE SCALE GENOMIC DNA]</scope>
</reference>